<evidence type="ECO:0000313" key="4">
    <source>
        <dbReference type="EMBL" id="KAJ0219270.1"/>
    </source>
</evidence>
<reference evidence="4 5" key="1">
    <citation type="journal article" date="2017" name="Nat. Commun.">
        <title>Genome assembly with in vitro proximity ligation data and whole-genome triplication in lettuce.</title>
        <authorList>
            <person name="Reyes-Chin-Wo S."/>
            <person name="Wang Z."/>
            <person name="Yang X."/>
            <person name="Kozik A."/>
            <person name="Arikit S."/>
            <person name="Song C."/>
            <person name="Xia L."/>
            <person name="Froenicke L."/>
            <person name="Lavelle D.O."/>
            <person name="Truco M.J."/>
            <person name="Xia R."/>
            <person name="Zhu S."/>
            <person name="Xu C."/>
            <person name="Xu H."/>
            <person name="Xu X."/>
            <person name="Cox K."/>
            <person name="Korf I."/>
            <person name="Meyers B.C."/>
            <person name="Michelmore R.W."/>
        </authorList>
    </citation>
    <scope>NUCLEOTIDE SEQUENCE [LARGE SCALE GENOMIC DNA]</scope>
    <source>
        <strain evidence="5">cv. Salinas</strain>
        <tissue evidence="4">Seedlings</tissue>
    </source>
</reference>
<name>A0A9R1WB57_LACSA</name>
<dbReference type="InterPro" id="IPR008906">
    <property type="entry name" value="HATC_C_dom"/>
</dbReference>
<sequence length="654" mass="75774">MIKEDDGMGRRYGKCQWCERLLKADVERNGTSSLLKHVGRCQKNPDKLQDPTQTKLNLKKESNGDTSVKTWKHDDARIKKALLNLFVVGELPFKFVENEAFVEYTNALNAKVVLPSRHTISRNVSKFYIEERTKMLQFLSNPKTAIHLTTDTWTSSCQRTTYMVVTAHFIDENWMMHKRIINFREIDSHKGEDMGRELLDCICGWGMKNVMTITLDNAATNDKAIDFLVKKLPNLYEGGKNFQVRCMAHILNLIVKDGLKYQNYHVECIQKAVRYIRLSPQRINKFKKAMKDCGLQTKKFLCADTPTRWNSTFELLKSAYELREAFTEFGIRDKSYERDLDRVPENYDFEVVTEMVKFFEKFKTKTELVSATSKPLVNLFIREVLDVDIHLRKWSTKPMFLDMVKDMRTKYDKYWGAYNKMNDFMYFAVLLDPTTKSPFLLHAFKKMIGYMEPSLTPASMDIKARQMVREVENRMENLFMTYLERFDSGGSSQQEASQIAIDVDDDNDFFGDFLCTGGSNSDPTDNELQTYLKENIVNYKKDFSILGWWRVNAIRFPTIAQMAKDILAIQISSVASESAFSTCGRVVSEYQTSLSTLIVEALLCTHDWVRKSTNPIIDNVDDILNDDDIALEIAQTLNMLHIDDNDRGKKPMED</sequence>
<dbReference type="InterPro" id="IPR025525">
    <property type="entry name" value="hAT-like_transposase_RNase-H"/>
</dbReference>
<evidence type="ECO:0000259" key="3">
    <source>
        <dbReference type="Pfam" id="PF14372"/>
    </source>
</evidence>
<dbReference type="AlphaFoldDB" id="A0A9R1WB57"/>
<dbReference type="PANTHER" id="PTHR46481:SF7">
    <property type="entry name" value="ZINC FINGER BED DOMAIN-CONTAINING PROTEIN RICESLEEPER 2-LIKE"/>
    <property type="match status" value="1"/>
</dbReference>
<dbReference type="GO" id="GO:0003677">
    <property type="term" value="F:DNA binding"/>
    <property type="evidence" value="ECO:0007669"/>
    <property type="project" value="UniProtKB-KW"/>
</dbReference>
<dbReference type="SUPFAM" id="SSF53098">
    <property type="entry name" value="Ribonuclease H-like"/>
    <property type="match status" value="1"/>
</dbReference>
<dbReference type="GO" id="GO:0046983">
    <property type="term" value="F:protein dimerization activity"/>
    <property type="evidence" value="ECO:0007669"/>
    <property type="project" value="InterPro"/>
</dbReference>
<evidence type="ECO:0008006" key="6">
    <source>
        <dbReference type="Google" id="ProtNLM"/>
    </source>
</evidence>
<accession>A0A9R1WB57</accession>
<keyword evidence="5" id="KW-1185">Reference proteome</keyword>
<keyword evidence="1" id="KW-0238">DNA-binding</keyword>
<evidence type="ECO:0000256" key="1">
    <source>
        <dbReference type="ARBA" id="ARBA00023125"/>
    </source>
</evidence>
<evidence type="ECO:0000313" key="5">
    <source>
        <dbReference type="Proteomes" id="UP000235145"/>
    </source>
</evidence>
<feature type="domain" description="hAT-like transposase RNase-H fold" evidence="3">
    <location>
        <begin position="371"/>
        <end position="482"/>
    </location>
</feature>
<dbReference type="EMBL" id="NBSK02000003">
    <property type="protein sequence ID" value="KAJ0219270.1"/>
    <property type="molecule type" value="Genomic_DNA"/>
</dbReference>
<evidence type="ECO:0000259" key="2">
    <source>
        <dbReference type="Pfam" id="PF05699"/>
    </source>
</evidence>
<gene>
    <name evidence="4" type="ORF">LSAT_V11C300138210</name>
</gene>
<dbReference type="PANTHER" id="PTHR46481">
    <property type="entry name" value="ZINC FINGER BED DOMAIN-CONTAINING PROTEIN 4"/>
    <property type="match status" value="1"/>
</dbReference>
<feature type="domain" description="HAT C-terminal dimerisation" evidence="2">
    <location>
        <begin position="527"/>
        <end position="609"/>
    </location>
</feature>
<protein>
    <recommendedName>
        <fullName evidence="6">BED-type domain-containing protein</fullName>
    </recommendedName>
</protein>
<dbReference type="Proteomes" id="UP000235145">
    <property type="component" value="Unassembled WGS sequence"/>
</dbReference>
<dbReference type="InterPro" id="IPR012337">
    <property type="entry name" value="RNaseH-like_sf"/>
</dbReference>
<dbReference type="InterPro" id="IPR052035">
    <property type="entry name" value="ZnF_BED_domain_contain"/>
</dbReference>
<comment type="caution">
    <text evidence="4">The sequence shown here is derived from an EMBL/GenBank/DDBJ whole genome shotgun (WGS) entry which is preliminary data.</text>
</comment>
<dbReference type="SUPFAM" id="SSF140996">
    <property type="entry name" value="Hermes dimerisation domain"/>
    <property type="match status" value="1"/>
</dbReference>
<dbReference type="Pfam" id="PF14372">
    <property type="entry name" value="hAT-like_RNase-H"/>
    <property type="match status" value="1"/>
</dbReference>
<dbReference type="Pfam" id="PF05699">
    <property type="entry name" value="Dimer_Tnp_hAT"/>
    <property type="match status" value="1"/>
</dbReference>
<organism evidence="4 5">
    <name type="scientific">Lactuca sativa</name>
    <name type="common">Garden lettuce</name>
    <dbReference type="NCBI Taxonomy" id="4236"/>
    <lineage>
        <taxon>Eukaryota</taxon>
        <taxon>Viridiplantae</taxon>
        <taxon>Streptophyta</taxon>
        <taxon>Embryophyta</taxon>
        <taxon>Tracheophyta</taxon>
        <taxon>Spermatophyta</taxon>
        <taxon>Magnoliopsida</taxon>
        <taxon>eudicotyledons</taxon>
        <taxon>Gunneridae</taxon>
        <taxon>Pentapetalae</taxon>
        <taxon>asterids</taxon>
        <taxon>campanulids</taxon>
        <taxon>Asterales</taxon>
        <taxon>Asteraceae</taxon>
        <taxon>Cichorioideae</taxon>
        <taxon>Cichorieae</taxon>
        <taxon>Lactucinae</taxon>
        <taxon>Lactuca</taxon>
    </lineage>
</organism>
<proteinExistence type="predicted"/>